<evidence type="ECO:0000313" key="1">
    <source>
        <dbReference type="Ensembl" id="ENSMCSP00000023097.1"/>
    </source>
</evidence>
<dbReference type="AlphaFoldDB" id="A0A8C5UJU4"/>
<proteinExistence type="predicted"/>
<dbReference type="OrthoDB" id="10515845at2759"/>
<protein>
    <submittedName>
        <fullName evidence="1">Uncharacterized protein</fullName>
    </submittedName>
</protein>
<organism evidence="1 2">
    <name type="scientific">Malurus cyaneus samueli</name>
    <dbReference type="NCBI Taxonomy" id="2593467"/>
    <lineage>
        <taxon>Eukaryota</taxon>
        <taxon>Metazoa</taxon>
        <taxon>Chordata</taxon>
        <taxon>Craniata</taxon>
        <taxon>Vertebrata</taxon>
        <taxon>Euteleostomi</taxon>
        <taxon>Archelosauria</taxon>
        <taxon>Archosauria</taxon>
        <taxon>Dinosauria</taxon>
        <taxon>Saurischia</taxon>
        <taxon>Theropoda</taxon>
        <taxon>Coelurosauria</taxon>
        <taxon>Aves</taxon>
        <taxon>Neognathae</taxon>
        <taxon>Neoaves</taxon>
        <taxon>Telluraves</taxon>
        <taxon>Australaves</taxon>
        <taxon>Passeriformes</taxon>
        <taxon>Meliphagoidea</taxon>
        <taxon>Maluridae</taxon>
        <taxon>Malurus</taxon>
    </lineage>
</organism>
<name>A0A8C5UJU4_9PASS</name>
<dbReference type="Proteomes" id="UP000694560">
    <property type="component" value="Unplaced"/>
</dbReference>
<dbReference type="Ensembl" id="ENSMCST00000023679.1">
    <property type="protein sequence ID" value="ENSMCSP00000023097.1"/>
    <property type="gene ID" value="ENSMCSG00000016061.1"/>
</dbReference>
<keyword evidence="2" id="KW-1185">Reference proteome</keyword>
<reference evidence="1" key="2">
    <citation type="submission" date="2025-09" db="UniProtKB">
        <authorList>
            <consortium name="Ensembl"/>
        </authorList>
    </citation>
    <scope>IDENTIFICATION</scope>
</reference>
<accession>A0A8C5UJU4</accession>
<reference evidence="1" key="1">
    <citation type="submission" date="2025-08" db="UniProtKB">
        <authorList>
            <consortium name="Ensembl"/>
        </authorList>
    </citation>
    <scope>IDENTIFICATION</scope>
</reference>
<evidence type="ECO:0000313" key="2">
    <source>
        <dbReference type="Proteomes" id="UP000694560"/>
    </source>
</evidence>
<sequence length="65" mass="7215">PTQNCSPESHAQVLQRPVGHIPLGITSIPAGEREEMQAKRDGQAVGREELRGAGKDCFFGRREEW</sequence>